<sequence>MEGQDYNVIREGSVKGRYLSPEMLHPILEFWGEKMHLEKIGNSVMGRPIQKIVLGTGPIKVMMWSQMHGNESTTTKAVLDLVKALHLGYRNSGDILESLTLVIIPQLNPDGAEAYTRENAAGIDLNRDARNQTQPESIVLSETFREHKPDFCFNLHDQRTIFSAGPGPHPATLSFLSPAADTSRSVTASRLTAMQIISGINRELQAVIPGQIGRYDDAFNPNCVGDTFQMQQTPTLLFEAGHFAGDYEREKTRQYVFTALWTALDQIVAGRYREETQKGYEDIPENQKKFFDILIRNAQVLQPDLSAQSDAGILYREELRSGSIHFSPEIEKQGDLSESYGHVEYDCIQQVDLEKLRSLKEITVLFPERKR</sequence>
<dbReference type="CDD" id="cd06239">
    <property type="entry name" value="M14-like"/>
    <property type="match status" value="1"/>
</dbReference>
<dbReference type="RefSeq" id="WP_188368831.1">
    <property type="nucleotide sequence ID" value="NZ_BMFH01000001.1"/>
</dbReference>
<evidence type="ECO:0000259" key="7">
    <source>
        <dbReference type="SMART" id="SM00631"/>
    </source>
</evidence>
<evidence type="ECO:0000256" key="6">
    <source>
        <dbReference type="ARBA" id="ARBA00023049"/>
    </source>
</evidence>
<gene>
    <name evidence="8" type="ORF">GCM10011361_01850</name>
</gene>
<name>A0ABQ1QQF4_9FLAO</name>
<keyword evidence="4" id="KW-0378">Hydrolase</keyword>
<accession>A0ABQ1QQF4</accession>
<comment type="similarity">
    <text evidence="2">Belongs to the peptidase M14 family.</text>
</comment>
<evidence type="ECO:0000256" key="1">
    <source>
        <dbReference type="ARBA" id="ARBA00001947"/>
    </source>
</evidence>
<comment type="caution">
    <text evidence="8">The sequence shown here is derived from an EMBL/GenBank/DDBJ whole genome shotgun (WGS) entry which is preliminary data.</text>
</comment>
<dbReference type="Pfam" id="PF00246">
    <property type="entry name" value="Peptidase_M14"/>
    <property type="match status" value="1"/>
</dbReference>
<dbReference type="Proteomes" id="UP000625780">
    <property type="component" value="Unassembled WGS sequence"/>
</dbReference>
<dbReference type="EMBL" id="BMFH01000001">
    <property type="protein sequence ID" value="GGD38350.1"/>
    <property type="molecule type" value="Genomic_DNA"/>
</dbReference>
<dbReference type="Gene3D" id="3.40.630.10">
    <property type="entry name" value="Zn peptidases"/>
    <property type="match status" value="1"/>
</dbReference>
<comment type="cofactor">
    <cofactor evidence="1">
        <name>Zn(2+)</name>
        <dbReference type="ChEBI" id="CHEBI:29105"/>
    </cofactor>
</comment>
<keyword evidence="5" id="KW-0862">Zinc</keyword>
<dbReference type="SMART" id="SM00631">
    <property type="entry name" value="Zn_pept"/>
    <property type="match status" value="1"/>
</dbReference>
<keyword evidence="9" id="KW-1185">Reference proteome</keyword>
<dbReference type="SUPFAM" id="SSF53187">
    <property type="entry name" value="Zn-dependent exopeptidases"/>
    <property type="match status" value="1"/>
</dbReference>
<dbReference type="InterPro" id="IPR000834">
    <property type="entry name" value="Peptidase_M14"/>
</dbReference>
<evidence type="ECO:0000313" key="9">
    <source>
        <dbReference type="Proteomes" id="UP000625780"/>
    </source>
</evidence>
<proteinExistence type="inferred from homology"/>
<keyword evidence="3" id="KW-0645">Protease</keyword>
<keyword evidence="6" id="KW-0482">Metalloprotease</keyword>
<organism evidence="8 9">
    <name type="scientific">Muriicola marianensis</name>
    <dbReference type="NCBI Taxonomy" id="1324801"/>
    <lineage>
        <taxon>Bacteria</taxon>
        <taxon>Pseudomonadati</taxon>
        <taxon>Bacteroidota</taxon>
        <taxon>Flavobacteriia</taxon>
        <taxon>Flavobacteriales</taxon>
        <taxon>Flavobacteriaceae</taxon>
        <taxon>Muriicola</taxon>
    </lineage>
</organism>
<dbReference type="PANTHER" id="PTHR11705">
    <property type="entry name" value="PROTEASE FAMILY M14 CARBOXYPEPTIDASE A,B"/>
    <property type="match status" value="1"/>
</dbReference>
<evidence type="ECO:0000256" key="3">
    <source>
        <dbReference type="ARBA" id="ARBA00022670"/>
    </source>
</evidence>
<feature type="domain" description="Peptidase M14" evidence="7">
    <location>
        <begin position="6"/>
        <end position="239"/>
    </location>
</feature>
<evidence type="ECO:0000256" key="2">
    <source>
        <dbReference type="ARBA" id="ARBA00005988"/>
    </source>
</evidence>
<protein>
    <submittedName>
        <fullName evidence="8">Peptidase M14</fullName>
    </submittedName>
</protein>
<evidence type="ECO:0000256" key="4">
    <source>
        <dbReference type="ARBA" id="ARBA00022801"/>
    </source>
</evidence>
<evidence type="ECO:0000313" key="8">
    <source>
        <dbReference type="EMBL" id="GGD38350.1"/>
    </source>
</evidence>
<dbReference type="PANTHER" id="PTHR11705:SF143">
    <property type="entry name" value="SLL0236 PROTEIN"/>
    <property type="match status" value="1"/>
</dbReference>
<evidence type="ECO:0000256" key="5">
    <source>
        <dbReference type="ARBA" id="ARBA00022833"/>
    </source>
</evidence>
<reference evidence="9" key="1">
    <citation type="journal article" date="2019" name="Int. J. Syst. Evol. Microbiol.">
        <title>The Global Catalogue of Microorganisms (GCM) 10K type strain sequencing project: providing services to taxonomists for standard genome sequencing and annotation.</title>
        <authorList>
            <consortium name="The Broad Institute Genomics Platform"/>
            <consortium name="The Broad Institute Genome Sequencing Center for Infectious Disease"/>
            <person name="Wu L."/>
            <person name="Ma J."/>
        </authorList>
    </citation>
    <scope>NUCLEOTIDE SEQUENCE [LARGE SCALE GENOMIC DNA]</scope>
    <source>
        <strain evidence="9">CGMCC 1.12606</strain>
    </source>
</reference>